<comment type="subcellular location">
    <subcellularLocation>
        <location evidence="1">Cell membrane</location>
        <topology evidence="1">Multi-pass membrane protein</topology>
    </subcellularLocation>
</comment>
<dbReference type="Proteomes" id="UP001501231">
    <property type="component" value="Unassembled WGS sequence"/>
</dbReference>
<evidence type="ECO:0000256" key="2">
    <source>
        <dbReference type="ARBA" id="ARBA00010157"/>
    </source>
</evidence>
<evidence type="ECO:0000313" key="11">
    <source>
        <dbReference type="Proteomes" id="UP001501231"/>
    </source>
</evidence>
<feature type="domain" description="Membrane transport protein MMPL" evidence="9">
    <location>
        <begin position="407"/>
        <end position="733"/>
    </location>
</feature>
<feature type="transmembrane region" description="Helical" evidence="8">
    <location>
        <begin position="378"/>
        <end position="396"/>
    </location>
</feature>
<feature type="domain" description="Membrane transport protein MMPL" evidence="9">
    <location>
        <begin position="55"/>
        <end position="379"/>
    </location>
</feature>
<comment type="caution">
    <text evidence="10">The sequence shown here is derived from an EMBL/GenBank/DDBJ whole genome shotgun (WGS) entry which is preliminary data.</text>
</comment>
<reference evidence="10 11" key="1">
    <citation type="journal article" date="2019" name="Int. J. Syst. Evol. Microbiol.">
        <title>The Global Catalogue of Microorganisms (GCM) 10K type strain sequencing project: providing services to taxonomists for standard genome sequencing and annotation.</title>
        <authorList>
            <consortium name="The Broad Institute Genomics Platform"/>
            <consortium name="The Broad Institute Genome Sequencing Center for Infectious Disease"/>
            <person name="Wu L."/>
            <person name="Ma J."/>
        </authorList>
    </citation>
    <scope>NUCLEOTIDE SEQUENCE [LARGE SCALE GENOMIC DNA]</scope>
    <source>
        <strain evidence="10 11">JCM 3325</strain>
    </source>
</reference>
<dbReference type="Pfam" id="PF03176">
    <property type="entry name" value="MMPL"/>
    <property type="match status" value="2"/>
</dbReference>
<keyword evidence="3" id="KW-1003">Cell membrane</keyword>
<gene>
    <name evidence="10" type="ORF">GCM10010191_79090</name>
</gene>
<evidence type="ECO:0000256" key="6">
    <source>
        <dbReference type="ARBA" id="ARBA00023136"/>
    </source>
</evidence>
<proteinExistence type="inferred from homology"/>
<evidence type="ECO:0000256" key="7">
    <source>
        <dbReference type="SAM" id="MobiDB-lite"/>
    </source>
</evidence>
<evidence type="ECO:0000313" key="10">
    <source>
        <dbReference type="EMBL" id="GAA2449591.1"/>
    </source>
</evidence>
<organism evidence="10 11">
    <name type="scientific">Actinomadura vinacea</name>
    <dbReference type="NCBI Taxonomy" id="115336"/>
    <lineage>
        <taxon>Bacteria</taxon>
        <taxon>Bacillati</taxon>
        <taxon>Actinomycetota</taxon>
        <taxon>Actinomycetes</taxon>
        <taxon>Streptosporangiales</taxon>
        <taxon>Thermomonosporaceae</taxon>
        <taxon>Actinomadura</taxon>
    </lineage>
</organism>
<dbReference type="InterPro" id="IPR004869">
    <property type="entry name" value="MMPL_dom"/>
</dbReference>
<evidence type="ECO:0000256" key="5">
    <source>
        <dbReference type="ARBA" id="ARBA00022989"/>
    </source>
</evidence>
<protein>
    <submittedName>
        <fullName evidence="10">MMPL family transporter</fullName>
    </submittedName>
</protein>
<feature type="transmembrane region" description="Helical" evidence="8">
    <location>
        <begin position="311"/>
        <end position="337"/>
    </location>
</feature>
<dbReference type="PANTHER" id="PTHR33406">
    <property type="entry name" value="MEMBRANE PROTEIN MJ1562-RELATED"/>
    <property type="match status" value="1"/>
</dbReference>
<feature type="transmembrane region" description="Helical" evidence="8">
    <location>
        <begin position="285"/>
        <end position="305"/>
    </location>
</feature>
<feature type="compositionally biased region" description="Basic residues" evidence="7">
    <location>
        <begin position="743"/>
        <end position="755"/>
    </location>
</feature>
<feature type="transmembrane region" description="Helical" evidence="8">
    <location>
        <begin position="556"/>
        <end position="577"/>
    </location>
</feature>
<dbReference type="RefSeq" id="WP_344596245.1">
    <property type="nucleotide sequence ID" value="NZ_BAAARW010000037.1"/>
</dbReference>
<dbReference type="PANTHER" id="PTHR33406:SF11">
    <property type="entry name" value="MEMBRANE PROTEIN SCO6666-RELATED"/>
    <property type="match status" value="1"/>
</dbReference>
<sequence length="779" mass="81479">MRGSGPEVSRPAWSGLSRYRRLVLWLAAAGFLLALFAGHDVHDRLTPGGTTAIGSESGRARELLENRFRAGDPDLVLVARAGGQVDRPRTAAAGVRLAARIAHAPGVDHVASYWDVLSPSLRSRDGRSALILVRLRGDDMRRIATARTLVPQVTGSSGPLTVTATGKAQVRAETQDRSERDLRRAELTVAPLTLAILAVVFGGVTAAALPVLVGALAVAGTMAVLRLLSGLTEVSVFAMSIASALGFALALDFSLFIVTRFREELAAGGGSARAVGVTMRTTGKAMAYSAVTVSLSLSALLLFPFTILRSIAYGGITVTVLAAVGSLVVLPAVLALLGERVNGLAIPGPWRAGSPLPSPGARPGLWFRIAMAVMRRPLRVAIPTALLLAALGSPFLDVRFGTFDDRLLPPQAPAAQAANRLRHDFDARDSVGATTVVLSGMRAAPGEPADRVRLDAYARGLSDLDGVVRVDAATGSYARGARVGEAMPGAVARFTRPAAAGTWLAVSTAHEPYSVENGELAERVRGLPAPERALVGGPGAELADVRAGIAGTLPTVLALIALTTFLLVAALTGSVVLGVKALLMNALSLGATFGVLVHIFQEGHLRGLVGDFSVAGSTDALVPALLFCVAFGLSMDYEIFLLSRIVEEHRRTGDTALAVATGLERTGRLFTSAAVIFAVVMAALATSGLALLKMIGVGLALAVLLDATLVRCLLVPAVMRLAGRANWWTPWPSRWPWPPSRGAPRRSSGRSRRRSPGVLDGVPLTDTPSPVPVRERTWS</sequence>
<feature type="transmembrane region" description="Helical" evidence="8">
    <location>
        <begin position="22"/>
        <end position="38"/>
    </location>
</feature>
<evidence type="ECO:0000256" key="1">
    <source>
        <dbReference type="ARBA" id="ARBA00004651"/>
    </source>
</evidence>
<evidence type="ECO:0000256" key="3">
    <source>
        <dbReference type="ARBA" id="ARBA00022475"/>
    </source>
</evidence>
<feature type="transmembrane region" description="Helical" evidence="8">
    <location>
        <begin position="695"/>
        <end position="714"/>
    </location>
</feature>
<feature type="region of interest" description="Disordered" evidence="7">
    <location>
        <begin position="739"/>
        <end position="779"/>
    </location>
</feature>
<feature type="transmembrane region" description="Helical" evidence="8">
    <location>
        <begin position="582"/>
        <end position="600"/>
    </location>
</feature>
<comment type="similarity">
    <text evidence="2">Belongs to the resistance-nodulation-cell division (RND) (TC 2.A.6) family. MmpL subfamily.</text>
</comment>
<evidence type="ECO:0000256" key="8">
    <source>
        <dbReference type="SAM" id="Phobius"/>
    </source>
</evidence>
<name>A0ABN3K864_9ACTN</name>
<keyword evidence="4 8" id="KW-0812">Transmembrane</keyword>
<dbReference type="InterPro" id="IPR050545">
    <property type="entry name" value="Mycobact_MmpL"/>
</dbReference>
<feature type="transmembrane region" description="Helical" evidence="8">
    <location>
        <begin position="669"/>
        <end position="689"/>
    </location>
</feature>
<feature type="transmembrane region" description="Helical" evidence="8">
    <location>
        <begin position="237"/>
        <end position="258"/>
    </location>
</feature>
<dbReference type="SUPFAM" id="SSF82866">
    <property type="entry name" value="Multidrug efflux transporter AcrB transmembrane domain"/>
    <property type="match status" value="2"/>
</dbReference>
<evidence type="ECO:0000256" key="4">
    <source>
        <dbReference type="ARBA" id="ARBA00022692"/>
    </source>
</evidence>
<dbReference type="EMBL" id="BAAARW010000037">
    <property type="protein sequence ID" value="GAA2449591.1"/>
    <property type="molecule type" value="Genomic_DNA"/>
</dbReference>
<keyword evidence="6 8" id="KW-0472">Membrane</keyword>
<keyword evidence="5 8" id="KW-1133">Transmembrane helix</keyword>
<keyword evidence="11" id="KW-1185">Reference proteome</keyword>
<evidence type="ECO:0000259" key="9">
    <source>
        <dbReference type="Pfam" id="PF03176"/>
    </source>
</evidence>
<feature type="transmembrane region" description="Helical" evidence="8">
    <location>
        <begin position="192"/>
        <end position="225"/>
    </location>
</feature>
<accession>A0ABN3K864</accession>
<dbReference type="Gene3D" id="1.20.1640.10">
    <property type="entry name" value="Multidrug efflux transporter AcrB transmembrane domain"/>
    <property type="match status" value="2"/>
</dbReference>
<feature type="transmembrane region" description="Helical" evidence="8">
    <location>
        <begin position="620"/>
        <end position="642"/>
    </location>
</feature>